<reference evidence="1 2" key="1">
    <citation type="submission" date="2019-10" db="EMBL/GenBank/DDBJ databases">
        <title>Genetic environment of the oxa23 gene and comparative analysis of carbapenem resistant Acinetobacter baumannii isolates belonging to global clone 1, lineage 2 recovered in a burns hospital outbreak in 2012-2013.</title>
        <authorList>
            <person name="Douraghi M."/>
            <person name="Aris P."/>
            <person name="Kenyon J."/>
            <person name="Hamidian M."/>
        </authorList>
    </citation>
    <scope>NUCLEOTIDE SEQUENCE [LARGE SCALE GENOMIC DNA]</scope>
    <source>
        <strain evidence="1 2">ABS103</strain>
    </source>
</reference>
<dbReference type="Proteomes" id="UP000461234">
    <property type="component" value="Unassembled WGS sequence"/>
</dbReference>
<comment type="caution">
    <text evidence="1">The sequence shown here is derived from an EMBL/GenBank/DDBJ whole genome shotgun (WGS) entry which is preliminary data.</text>
</comment>
<sequence length="177" mass="20531">MFYKTNKPEAIEAHVQFFKEKAALHESARKFAAEYDATEVVLHNRCQIFFAGLQLKTSNKVNLHVWRKPAVHYYNISHLRVKATKKEHKAEWEREKERYAELLKKHFPNGEKVSLEPFFNSLGISAGSLIMSGFGWFVHDGWMYIDTSLKLDHLTEILGSEYLAAQQAKTKSEKETV</sequence>
<dbReference type="AlphaFoldDB" id="A0A7X1SGX1"/>
<gene>
    <name evidence="1" type="ORF">F2P40_03830</name>
</gene>
<evidence type="ECO:0000313" key="1">
    <source>
        <dbReference type="EMBL" id="MQR48464.1"/>
    </source>
</evidence>
<dbReference type="EMBL" id="WIOC01000003">
    <property type="protein sequence ID" value="MQR48464.1"/>
    <property type="molecule type" value="Genomic_DNA"/>
</dbReference>
<proteinExistence type="predicted"/>
<name>A0A7X1SGX1_ACIBA</name>
<evidence type="ECO:0000313" key="2">
    <source>
        <dbReference type="Proteomes" id="UP000461234"/>
    </source>
</evidence>
<dbReference type="RefSeq" id="WP_000499510.1">
    <property type="nucleotide sequence ID" value="NZ_CP012952.1"/>
</dbReference>
<organism evidence="1 2">
    <name type="scientific">Acinetobacter baumannii</name>
    <dbReference type="NCBI Taxonomy" id="470"/>
    <lineage>
        <taxon>Bacteria</taxon>
        <taxon>Pseudomonadati</taxon>
        <taxon>Pseudomonadota</taxon>
        <taxon>Gammaproteobacteria</taxon>
        <taxon>Moraxellales</taxon>
        <taxon>Moraxellaceae</taxon>
        <taxon>Acinetobacter</taxon>
        <taxon>Acinetobacter calcoaceticus/baumannii complex</taxon>
    </lineage>
</organism>
<protein>
    <submittedName>
        <fullName evidence="1">Uncharacterized protein</fullName>
    </submittedName>
</protein>
<accession>A0A7X1SGX1</accession>